<evidence type="ECO:0000256" key="11">
    <source>
        <dbReference type="ARBA" id="ARBA00052600"/>
    </source>
</evidence>
<organism evidence="22 23">
    <name type="scientific">Rubus argutus</name>
    <name type="common">Southern blackberry</name>
    <dbReference type="NCBI Taxonomy" id="59490"/>
    <lineage>
        <taxon>Eukaryota</taxon>
        <taxon>Viridiplantae</taxon>
        <taxon>Streptophyta</taxon>
        <taxon>Embryophyta</taxon>
        <taxon>Tracheophyta</taxon>
        <taxon>Spermatophyta</taxon>
        <taxon>Magnoliopsida</taxon>
        <taxon>eudicotyledons</taxon>
        <taxon>Gunneridae</taxon>
        <taxon>Pentapetalae</taxon>
        <taxon>rosids</taxon>
        <taxon>fabids</taxon>
        <taxon>Rosales</taxon>
        <taxon>Rosaceae</taxon>
        <taxon>Rosoideae</taxon>
        <taxon>Rosoideae incertae sedis</taxon>
        <taxon>Rubus</taxon>
    </lineage>
</organism>
<gene>
    <name evidence="22" type="ORF">M0R45_004347</name>
</gene>
<sequence>MREKHFILFLLFLCLAKICTSSPSPPQSYNPSQNPVVKKHFVLVHGAGHGAWCWYKVATLLKQSGHNVTTLDLAASGIDPTQIQQVRSFSVYVDPLTKFMESLPAKERVVLVGHSLGGVAISLAMERFPQKISAAVFATAAMPGPDISLLTILQEFSSHLDFMDSQYRFDDGPNKPATSLLFGPEVMASSFYQLSPPEDLTLALTLVRFAPLINEELIFTKEKYGSVRRVYILCDQDRATKVDLARLMIAKNPPDEIRVINGSDHMVMFSRTLELFSNLRQIAEKYS</sequence>
<dbReference type="GO" id="GO:0009694">
    <property type="term" value="P:jasmonic acid metabolic process"/>
    <property type="evidence" value="ECO:0007669"/>
    <property type="project" value="TreeGrafter"/>
</dbReference>
<evidence type="ECO:0000256" key="8">
    <source>
        <dbReference type="ARBA" id="ARBA00051977"/>
    </source>
</evidence>
<evidence type="ECO:0000256" key="12">
    <source>
        <dbReference type="ARBA" id="ARBA00052609"/>
    </source>
</evidence>
<comment type="catalytic activity">
    <reaction evidence="4">
        <text>benzaldehyde + hydrogen cyanide = (S)-mandelonitrile</text>
        <dbReference type="Rhea" id="RHEA:77427"/>
        <dbReference type="ChEBI" id="CHEBI:17169"/>
        <dbReference type="ChEBI" id="CHEBI:18407"/>
        <dbReference type="ChEBI" id="CHEBI:36941"/>
    </reaction>
</comment>
<accession>A0AAW1YJH8</accession>
<dbReference type="Proteomes" id="UP001457282">
    <property type="component" value="Unassembled WGS sequence"/>
</dbReference>
<comment type="catalytic activity">
    <reaction evidence="13">
        <text>an aromatic (S)-hydroxynitrile = an aromatic aldehyde + hydrogen cyanide</text>
        <dbReference type="Rhea" id="RHEA:54660"/>
        <dbReference type="ChEBI" id="CHEBI:18407"/>
        <dbReference type="ChEBI" id="CHEBI:33855"/>
        <dbReference type="ChEBI" id="CHEBI:138306"/>
        <dbReference type="EC" id="4.1.2.47"/>
    </reaction>
</comment>
<evidence type="ECO:0000256" key="15">
    <source>
        <dbReference type="ARBA" id="ARBA00066572"/>
    </source>
</evidence>
<evidence type="ECO:0000256" key="7">
    <source>
        <dbReference type="ARBA" id="ARBA00051735"/>
    </source>
</evidence>
<keyword evidence="20" id="KW-0732">Signal</keyword>
<dbReference type="InterPro" id="IPR045889">
    <property type="entry name" value="MES/HNL"/>
</dbReference>
<comment type="caution">
    <text evidence="22">The sequence shown here is derived from an EMBL/GenBank/DDBJ whole genome shotgun (WGS) entry which is preliminary data.</text>
</comment>
<evidence type="ECO:0000256" key="16">
    <source>
        <dbReference type="ARBA" id="ARBA00069221"/>
    </source>
</evidence>
<dbReference type="SUPFAM" id="SSF53474">
    <property type="entry name" value="alpha/beta-Hydrolases"/>
    <property type="match status" value="1"/>
</dbReference>
<dbReference type="Pfam" id="PF12697">
    <property type="entry name" value="Abhydrolase_6"/>
    <property type="match status" value="1"/>
</dbReference>
<evidence type="ECO:0000256" key="18">
    <source>
        <dbReference type="ARBA" id="ARBA00078291"/>
    </source>
</evidence>
<evidence type="ECO:0000313" key="23">
    <source>
        <dbReference type="Proteomes" id="UP001457282"/>
    </source>
</evidence>
<comment type="catalytic activity">
    <reaction evidence="7">
        <text>a disubstituted aliphatic (S)-hydroxynitrile = a ketone + hydrogen cyanide</text>
        <dbReference type="Rhea" id="RHEA:56592"/>
        <dbReference type="ChEBI" id="CHEBI:17087"/>
        <dbReference type="ChEBI" id="CHEBI:18407"/>
        <dbReference type="ChEBI" id="CHEBI:140597"/>
        <dbReference type="EC" id="4.1.2.47"/>
    </reaction>
</comment>
<keyword evidence="23" id="KW-1185">Reference proteome</keyword>
<dbReference type="PANTHER" id="PTHR10992:SF1066">
    <property type="entry name" value="METHYL JASMONATE ESTERASE 1"/>
    <property type="match status" value="1"/>
</dbReference>
<feature type="chain" id="PRO_5043923665" description="(S)-hydroxynitrile lyase" evidence="20">
    <location>
        <begin position="22"/>
        <end position="287"/>
    </location>
</feature>
<comment type="catalytic activity">
    <reaction evidence="12">
        <text>cyclohexanecarbaldehyde + hydrogen cyanide = (2S)-2-cyclohexyl-2-hydroxyacetonitrile</text>
        <dbReference type="Rhea" id="RHEA:77423"/>
        <dbReference type="ChEBI" id="CHEBI:18407"/>
        <dbReference type="ChEBI" id="CHEBI:197359"/>
        <dbReference type="ChEBI" id="CHEBI:197360"/>
    </reaction>
</comment>
<comment type="catalytic activity">
    <reaction evidence="6">
        <text>butan-2-one + hydrogen cyanide = 2-hydroxy-2-methylbutanenitrile</text>
        <dbReference type="Rhea" id="RHEA:77467"/>
        <dbReference type="ChEBI" id="CHEBI:18407"/>
        <dbReference type="ChEBI" id="CHEBI:28398"/>
        <dbReference type="ChEBI" id="CHEBI:60954"/>
    </reaction>
    <physiologicalReaction direction="right-to-left" evidence="6">
        <dbReference type="Rhea" id="RHEA:77469"/>
    </physiologicalReaction>
</comment>
<evidence type="ECO:0000256" key="10">
    <source>
        <dbReference type="ARBA" id="ARBA00052511"/>
    </source>
</evidence>
<feature type="signal peptide" evidence="20">
    <location>
        <begin position="1"/>
        <end position="21"/>
    </location>
</feature>
<evidence type="ECO:0000256" key="19">
    <source>
        <dbReference type="ARBA" id="ARBA00079794"/>
    </source>
</evidence>
<comment type="catalytic activity">
    <reaction evidence="5">
        <text>formylthiophene + hydrogen cyanide = (2R)-2-hydroxy-2-(thiophen-2-yl)acetonitrile</text>
        <dbReference type="Rhea" id="RHEA:77455"/>
        <dbReference type="ChEBI" id="CHEBI:18407"/>
        <dbReference type="ChEBI" id="CHEBI:87301"/>
        <dbReference type="ChEBI" id="CHEBI:197332"/>
    </reaction>
</comment>
<comment type="catalytic activity">
    <reaction evidence="1">
        <text>4-methoxybenzaldehyde + hydrogen cyanide = (2S)-2-hydroxy-2-(4-methoxyphenyl)acetonitrile</text>
        <dbReference type="Rhea" id="RHEA:77447"/>
        <dbReference type="ChEBI" id="CHEBI:18407"/>
        <dbReference type="ChEBI" id="CHEBI:28235"/>
        <dbReference type="ChEBI" id="CHEBI:197328"/>
    </reaction>
</comment>
<evidence type="ECO:0000256" key="9">
    <source>
        <dbReference type="ARBA" id="ARBA00052033"/>
    </source>
</evidence>
<comment type="catalytic activity">
    <reaction evidence="10">
        <text>3-formylthiophene + hydrogen cyanide = (2S)-2-hydroxy-2-(thiophen-3-yl)acetonitrile</text>
        <dbReference type="Rhea" id="RHEA:77459"/>
        <dbReference type="ChEBI" id="CHEBI:18407"/>
        <dbReference type="ChEBI" id="CHEBI:87611"/>
        <dbReference type="ChEBI" id="CHEBI:197333"/>
    </reaction>
</comment>
<dbReference type="FunFam" id="3.40.50.1820:FF:000051">
    <property type="entry name" value="(S)-hydroxynitrile lyase"/>
    <property type="match status" value="1"/>
</dbReference>
<evidence type="ECO:0000256" key="1">
    <source>
        <dbReference type="ARBA" id="ARBA00050104"/>
    </source>
</evidence>
<name>A0AAW1YJH8_RUBAR</name>
<evidence type="ECO:0000256" key="5">
    <source>
        <dbReference type="ARBA" id="ARBA00050608"/>
    </source>
</evidence>
<evidence type="ECO:0000313" key="22">
    <source>
        <dbReference type="EMBL" id="KAK9948785.1"/>
    </source>
</evidence>
<dbReference type="GO" id="GO:0047606">
    <property type="term" value="F:(S)-hydroxynitrile lyase activity"/>
    <property type="evidence" value="ECO:0007669"/>
    <property type="project" value="UniProtKB-EC"/>
</dbReference>
<dbReference type="AlphaFoldDB" id="A0AAW1YJH8"/>
<evidence type="ECO:0000256" key="6">
    <source>
        <dbReference type="ARBA" id="ARBA00051647"/>
    </source>
</evidence>
<dbReference type="GO" id="GO:0080032">
    <property type="term" value="F:methyl jasmonate esterase activity"/>
    <property type="evidence" value="ECO:0007669"/>
    <property type="project" value="TreeGrafter"/>
</dbReference>
<dbReference type="EC" id="4.1.2.47" evidence="15"/>
<dbReference type="EMBL" id="JBEDUW010000001">
    <property type="protein sequence ID" value="KAK9948785.1"/>
    <property type="molecule type" value="Genomic_DNA"/>
</dbReference>
<protein>
    <recommendedName>
        <fullName evidence="16">(S)-hydroxynitrile lyase</fullName>
        <ecNumber evidence="15">4.1.2.47</ecNumber>
    </recommendedName>
    <alternativeName>
        <fullName evidence="17">2-hydroxy-2-methylpropanenitrile lyase</fullName>
    </alternativeName>
    <alternativeName>
        <fullName evidence="18">Acetone cyanohydrin lyase</fullName>
    </alternativeName>
    <alternativeName>
        <fullName evidence="19">Hydroxynitrile lyase</fullName>
    </alternativeName>
</protein>
<evidence type="ECO:0000259" key="21">
    <source>
        <dbReference type="Pfam" id="PF12697"/>
    </source>
</evidence>
<evidence type="ECO:0000256" key="4">
    <source>
        <dbReference type="ARBA" id="ARBA00050358"/>
    </source>
</evidence>
<evidence type="ECO:0000256" key="20">
    <source>
        <dbReference type="SAM" id="SignalP"/>
    </source>
</evidence>
<comment type="catalytic activity">
    <reaction evidence="8">
        <text>acrolein + hydrogen cyanide = (2S)-2-hydroxybut-3-enenitrile</text>
        <dbReference type="Rhea" id="RHEA:77411"/>
        <dbReference type="ChEBI" id="CHEBI:15368"/>
        <dbReference type="ChEBI" id="CHEBI:18407"/>
        <dbReference type="ChEBI" id="CHEBI:197356"/>
    </reaction>
</comment>
<evidence type="ECO:0000256" key="14">
    <source>
        <dbReference type="ARBA" id="ARBA00060885"/>
    </source>
</evidence>
<evidence type="ECO:0000256" key="3">
    <source>
        <dbReference type="ARBA" id="ARBA00050262"/>
    </source>
</evidence>
<comment type="catalytic activity">
    <reaction evidence="9">
        <text>2-methylpropanal + hydrogen cyanide = (2S)-2-hydroxy-3-methylbutanenitrile</text>
        <dbReference type="Rhea" id="RHEA:77403"/>
        <dbReference type="ChEBI" id="CHEBI:18407"/>
        <dbReference type="ChEBI" id="CHEBI:48943"/>
        <dbReference type="ChEBI" id="CHEBI:197354"/>
    </reaction>
</comment>
<dbReference type="PANTHER" id="PTHR10992">
    <property type="entry name" value="METHYLESTERASE FAMILY MEMBER"/>
    <property type="match status" value="1"/>
</dbReference>
<reference evidence="22 23" key="1">
    <citation type="journal article" date="2023" name="G3 (Bethesda)">
        <title>A chromosome-length genome assembly and annotation of blackberry (Rubus argutus, cv. 'Hillquist').</title>
        <authorList>
            <person name="Bruna T."/>
            <person name="Aryal R."/>
            <person name="Dudchenko O."/>
            <person name="Sargent D.J."/>
            <person name="Mead D."/>
            <person name="Buti M."/>
            <person name="Cavallini A."/>
            <person name="Hytonen T."/>
            <person name="Andres J."/>
            <person name="Pham M."/>
            <person name="Weisz D."/>
            <person name="Mascagni F."/>
            <person name="Usai G."/>
            <person name="Natali L."/>
            <person name="Bassil N."/>
            <person name="Fernandez G.E."/>
            <person name="Lomsadze A."/>
            <person name="Armour M."/>
            <person name="Olukolu B."/>
            <person name="Poorten T."/>
            <person name="Britton C."/>
            <person name="Davik J."/>
            <person name="Ashrafi H."/>
            <person name="Aiden E.L."/>
            <person name="Borodovsky M."/>
            <person name="Worthington M."/>
        </authorList>
    </citation>
    <scope>NUCLEOTIDE SEQUENCE [LARGE SCALE GENOMIC DNA]</scope>
    <source>
        <strain evidence="22">PI 553951</strain>
    </source>
</reference>
<comment type="similarity">
    <text evidence="14">Belongs to the AB hydrolase superfamily. Hydroxynitrile lyase family.</text>
</comment>
<comment type="catalytic activity">
    <reaction evidence="11">
        <text>2,2-dimethylpropanal + hydrogen cyanide = (2S)-2-hydroxy-3,3-dimethylbutanenitrile</text>
        <dbReference type="Rhea" id="RHEA:77407"/>
        <dbReference type="ChEBI" id="CHEBI:18407"/>
        <dbReference type="ChEBI" id="CHEBI:141557"/>
        <dbReference type="ChEBI" id="CHEBI:197355"/>
    </reaction>
</comment>
<dbReference type="InterPro" id="IPR029058">
    <property type="entry name" value="AB_hydrolase_fold"/>
</dbReference>
<dbReference type="InterPro" id="IPR000073">
    <property type="entry name" value="AB_hydrolase_1"/>
</dbReference>
<dbReference type="Gene3D" id="3.40.50.1820">
    <property type="entry name" value="alpha/beta hydrolase"/>
    <property type="match status" value="1"/>
</dbReference>
<evidence type="ECO:0000256" key="17">
    <source>
        <dbReference type="ARBA" id="ARBA00076040"/>
    </source>
</evidence>
<dbReference type="GO" id="GO:0080031">
    <property type="term" value="F:methyl salicylate esterase activity"/>
    <property type="evidence" value="ECO:0007669"/>
    <property type="project" value="TreeGrafter"/>
</dbReference>
<proteinExistence type="inferred from homology"/>
<comment type="catalytic activity">
    <reaction evidence="3">
        <text>2-hydroxy-2-methylpropanenitrile = acetone + hydrogen cyanide</text>
        <dbReference type="Rhea" id="RHEA:11932"/>
        <dbReference type="ChEBI" id="CHEBI:15347"/>
        <dbReference type="ChEBI" id="CHEBI:15348"/>
        <dbReference type="ChEBI" id="CHEBI:18407"/>
    </reaction>
    <physiologicalReaction direction="left-to-right" evidence="3">
        <dbReference type="Rhea" id="RHEA:11933"/>
    </physiologicalReaction>
</comment>
<evidence type="ECO:0000256" key="2">
    <source>
        <dbReference type="ARBA" id="ARBA00050241"/>
    </source>
</evidence>
<feature type="domain" description="AB hydrolase-1" evidence="21">
    <location>
        <begin position="41"/>
        <end position="272"/>
    </location>
</feature>
<comment type="catalytic activity">
    <reaction evidence="2">
        <text>a monosubstituted aliphatic (S)-hydroxynitrile = an aldehyde + hydrogen cyanide</text>
        <dbReference type="Rhea" id="RHEA:56588"/>
        <dbReference type="ChEBI" id="CHEBI:17478"/>
        <dbReference type="ChEBI" id="CHEBI:18407"/>
        <dbReference type="ChEBI" id="CHEBI:140596"/>
        <dbReference type="EC" id="4.1.2.47"/>
    </reaction>
</comment>
<dbReference type="GO" id="GO:0080030">
    <property type="term" value="F:methyl indole-3-acetate esterase activity"/>
    <property type="evidence" value="ECO:0007669"/>
    <property type="project" value="TreeGrafter"/>
</dbReference>
<evidence type="ECO:0000256" key="13">
    <source>
        <dbReference type="ARBA" id="ARBA00052826"/>
    </source>
</evidence>
<dbReference type="GO" id="GO:0009696">
    <property type="term" value="P:salicylic acid metabolic process"/>
    <property type="evidence" value="ECO:0007669"/>
    <property type="project" value="TreeGrafter"/>
</dbReference>